<comment type="caution">
    <text evidence="2">The sequence shown here is derived from an EMBL/GenBank/DDBJ whole genome shotgun (WGS) entry which is preliminary data.</text>
</comment>
<protein>
    <submittedName>
        <fullName evidence="2">Uncharacterized protein</fullName>
    </submittedName>
</protein>
<accession>A0AAD6UE71</accession>
<keyword evidence="3" id="KW-1185">Reference proteome</keyword>
<proteinExistence type="predicted"/>
<dbReference type="EMBL" id="JARJCN010000007">
    <property type="protein sequence ID" value="KAJ7099326.1"/>
    <property type="molecule type" value="Genomic_DNA"/>
</dbReference>
<evidence type="ECO:0000256" key="1">
    <source>
        <dbReference type="SAM" id="MobiDB-lite"/>
    </source>
</evidence>
<feature type="region of interest" description="Disordered" evidence="1">
    <location>
        <begin position="1"/>
        <end position="31"/>
    </location>
</feature>
<feature type="region of interest" description="Disordered" evidence="1">
    <location>
        <begin position="89"/>
        <end position="176"/>
    </location>
</feature>
<gene>
    <name evidence="2" type="ORF">B0H15DRAFT_1018595</name>
</gene>
<evidence type="ECO:0000313" key="2">
    <source>
        <dbReference type="EMBL" id="KAJ7099326.1"/>
    </source>
</evidence>
<sequence>MHGVEERGGVRGDAVDGSNGEACEPSPEYEYADAEARAWDAEAQLRHVEPDGDAACADDDEEQALSARTIDGLRATTYADFAAVNGCGTREWERRRRRTTQGASQEAHQPQLFSASAPAAKHARHRARAPRPFPTARATCAELDYEQHRRKSSLPPPPTHRARSFHAVCNAPRRQP</sequence>
<name>A0AAD6UE71_9AGAR</name>
<organism evidence="2 3">
    <name type="scientific">Mycena belliarum</name>
    <dbReference type="NCBI Taxonomy" id="1033014"/>
    <lineage>
        <taxon>Eukaryota</taxon>
        <taxon>Fungi</taxon>
        <taxon>Dikarya</taxon>
        <taxon>Basidiomycota</taxon>
        <taxon>Agaricomycotina</taxon>
        <taxon>Agaricomycetes</taxon>
        <taxon>Agaricomycetidae</taxon>
        <taxon>Agaricales</taxon>
        <taxon>Marasmiineae</taxon>
        <taxon>Mycenaceae</taxon>
        <taxon>Mycena</taxon>
    </lineage>
</organism>
<feature type="compositionally biased region" description="Basic and acidic residues" evidence="1">
    <location>
        <begin position="1"/>
        <end position="14"/>
    </location>
</feature>
<dbReference type="Proteomes" id="UP001222325">
    <property type="component" value="Unassembled WGS sequence"/>
</dbReference>
<reference evidence="2" key="1">
    <citation type="submission" date="2023-03" db="EMBL/GenBank/DDBJ databases">
        <title>Massive genome expansion in bonnet fungi (Mycena s.s.) driven by repeated elements and novel gene families across ecological guilds.</title>
        <authorList>
            <consortium name="Lawrence Berkeley National Laboratory"/>
            <person name="Harder C.B."/>
            <person name="Miyauchi S."/>
            <person name="Viragh M."/>
            <person name="Kuo A."/>
            <person name="Thoen E."/>
            <person name="Andreopoulos B."/>
            <person name="Lu D."/>
            <person name="Skrede I."/>
            <person name="Drula E."/>
            <person name="Henrissat B."/>
            <person name="Morin E."/>
            <person name="Kohler A."/>
            <person name="Barry K."/>
            <person name="LaButti K."/>
            <person name="Morin E."/>
            <person name="Salamov A."/>
            <person name="Lipzen A."/>
            <person name="Mereny Z."/>
            <person name="Hegedus B."/>
            <person name="Baldrian P."/>
            <person name="Stursova M."/>
            <person name="Weitz H."/>
            <person name="Taylor A."/>
            <person name="Grigoriev I.V."/>
            <person name="Nagy L.G."/>
            <person name="Martin F."/>
            <person name="Kauserud H."/>
        </authorList>
    </citation>
    <scope>NUCLEOTIDE SEQUENCE</scope>
    <source>
        <strain evidence="2">CBHHK173m</strain>
    </source>
</reference>
<feature type="non-terminal residue" evidence="2">
    <location>
        <position position="176"/>
    </location>
</feature>
<feature type="compositionally biased region" description="Polar residues" evidence="1">
    <location>
        <begin position="101"/>
        <end position="112"/>
    </location>
</feature>
<dbReference type="AlphaFoldDB" id="A0AAD6UE71"/>
<evidence type="ECO:0000313" key="3">
    <source>
        <dbReference type="Proteomes" id="UP001222325"/>
    </source>
</evidence>